<dbReference type="Pfam" id="PF06021">
    <property type="entry name" value="Gly_acyl_tr_N"/>
    <property type="match status" value="1"/>
</dbReference>
<organism evidence="4 5">
    <name type="scientific">Bison bison bison</name>
    <name type="common">North American plains bison</name>
    <dbReference type="NCBI Taxonomy" id="43346"/>
    <lineage>
        <taxon>Eukaryota</taxon>
        <taxon>Metazoa</taxon>
        <taxon>Chordata</taxon>
        <taxon>Craniata</taxon>
        <taxon>Vertebrata</taxon>
        <taxon>Euteleostomi</taxon>
        <taxon>Mammalia</taxon>
        <taxon>Eutheria</taxon>
        <taxon>Laurasiatheria</taxon>
        <taxon>Artiodactyla</taxon>
        <taxon>Ruminantia</taxon>
        <taxon>Pecora</taxon>
        <taxon>Bovidae</taxon>
        <taxon>Bovinae</taxon>
        <taxon>Bison</taxon>
    </lineage>
</organism>
<dbReference type="InterPro" id="IPR015938">
    <property type="entry name" value="Glycine_N-acyltransferase_N"/>
</dbReference>
<feature type="compositionally biased region" description="Basic and acidic residues" evidence="2">
    <location>
        <begin position="189"/>
        <end position="205"/>
    </location>
</feature>
<dbReference type="AlphaFoldDB" id="A0A6P3GX71"/>
<protein>
    <recommendedName>
        <fullName evidence="1">Glycine N-acyltransferase-like protein</fullName>
        <ecNumber evidence="1">2.3.1.-</ecNumber>
    </recommendedName>
</protein>
<name>A0A6P3GX71_BISBB</name>
<keyword evidence="1" id="KW-0808">Transferase</keyword>
<dbReference type="PANTHER" id="PTHR15298:SF13">
    <property type="entry name" value="GLYCINE N-ACYLTRANSFERASE-LIKE PROTEIN KEG1"/>
    <property type="match status" value="1"/>
</dbReference>
<dbReference type="KEGG" id="bbis:104983647"/>
<proteinExistence type="inferred from homology"/>
<dbReference type="Proteomes" id="UP000515208">
    <property type="component" value="Unplaced"/>
</dbReference>
<dbReference type="CTD" id="10249"/>
<reference evidence="5" key="1">
    <citation type="submission" date="2025-08" db="UniProtKB">
        <authorList>
            <consortium name="RefSeq"/>
        </authorList>
    </citation>
    <scope>IDENTIFICATION</scope>
    <source>
        <tissue evidence="5">Blood</tissue>
    </source>
</reference>
<dbReference type="InterPro" id="IPR016181">
    <property type="entry name" value="Acyl_CoA_acyltransferase"/>
</dbReference>
<sequence length="237" mass="26485">MTDDLDHYTNTYQVYSKDPKKCQEFLGSPEVINWKQHLQIQSSQSSLDDVIKNLAATKSGKVKQTQCFLYMASESGKKLATSLLEAKNVSGDGGKHKPRTLHIAVWHQGTEAEFQQHCPRKRYQRCFCQDFPAGHVIKSPPCNAGAIGLMPGQGTMIPHAKRQLSLHGTARERLHAPSGRAHTSNQESRCQEEPTHPTKSPDVRKSPHIQPRVQTSGRAHTLQRRPNSAKNKIVPVD</sequence>
<feature type="domain" description="Glycine N-acyltransferase N-terminal" evidence="3">
    <location>
        <begin position="1"/>
        <end position="98"/>
    </location>
</feature>
<dbReference type="GO" id="GO:0047961">
    <property type="term" value="F:glycine N-acyltransferase activity"/>
    <property type="evidence" value="ECO:0007669"/>
    <property type="project" value="InterPro"/>
</dbReference>
<keyword evidence="1" id="KW-0012">Acyltransferase</keyword>
<dbReference type="RefSeq" id="XP_010831479.1">
    <property type="nucleotide sequence ID" value="XM_010833177.1"/>
</dbReference>
<dbReference type="SUPFAM" id="SSF55729">
    <property type="entry name" value="Acyl-CoA N-acyltransferases (Nat)"/>
    <property type="match status" value="1"/>
</dbReference>
<dbReference type="EC" id="2.3.1.-" evidence="1"/>
<evidence type="ECO:0000313" key="4">
    <source>
        <dbReference type="Proteomes" id="UP000515208"/>
    </source>
</evidence>
<evidence type="ECO:0000256" key="1">
    <source>
        <dbReference type="RuleBase" id="RU368002"/>
    </source>
</evidence>
<accession>A0A6P3GX71</accession>
<evidence type="ECO:0000256" key="2">
    <source>
        <dbReference type="SAM" id="MobiDB-lite"/>
    </source>
</evidence>
<evidence type="ECO:0000313" key="5">
    <source>
        <dbReference type="RefSeq" id="XP_010831479.1"/>
    </source>
</evidence>
<dbReference type="GO" id="GO:0005739">
    <property type="term" value="C:mitochondrion"/>
    <property type="evidence" value="ECO:0007669"/>
    <property type="project" value="InterPro"/>
</dbReference>
<gene>
    <name evidence="5" type="primary">GLYAT</name>
</gene>
<dbReference type="InterPro" id="IPR010313">
    <property type="entry name" value="Glycine_N-acyltransferase"/>
</dbReference>
<comment type="similarity">
    <text evidence="1">Belongs to the glycine N-acyltransferase family.</text>
</comment>
<feature type="region of interest" description="Disordered" evidence="2">
    <location>
        <begin position="176"/>
        <end position="237"/>
    </location>
</feature>
<feature type="compositionally biased region" description="Polar residues" evidence="2">
    <location>
        <begin position="212"/>
        <end position="230"/>
    </location>
</feature>
<evidence type="ECO:0000259" key="3">
    <source>
        <dbReference type="Pfam" id="PF06021"/>
    </source>
</evidence>
<keyword evidence="4" id="KW-1185">Reference proteome</keyword>
<dbReference type="GeneID" id="104983647"/>
<dbReference type="PANTHER" id="PTHR15298">
    <property type="entry name" value="L-COA N-ACYLTRANSFERASE-RELATED"/>
    <property type="match status" value="1"/>
</dbReference>